<organism evidence="2 3">
    <name type="scientific">Flavobacterium sediminilitoris</name>
    <dbReference type="NCBI Taxonomy" id="2024526"/>
    <lineage>
        <taxon>Bacteria</taxon>
        <taxon>Pseudomonadati</taxon>
        <taxon>Bacteroidota</taxon>
        <taxon>Flavobacteriia</taxon>
        <taxon>Flavobacteriales</taxon>
        <taxon>Flavobacteriaceae</taxon>
        <taxon>Flavobacterium</taxon>
    </lineage>
</organism>
<evidence type="ECO:0000313" key="2">
    <source>
        <dbReference type="EMBL" id="UOX34990.1"/>
    </source>
</evidence>
<dbReference type="RefSeq" id="WP_082084344.1">
    <property type="nucleotide sequence ID" value="NZ_CP090145.1"/>
</dbReference>
<evidence type="ECO:0000256" key="1">
    <source>
        <dbReference type="SAM" id="Phobius"/>
    </source>
</evidence>
<reference evidence="2" key="1">
    <citation type="submission" date="2021-12" db="EMBL/GenBank/DDBJ databases">
        <authorList>
            <person name="Cha I.-T."/>
            <person name="Lee K.-E."/>
            <person name="Park S.-J."/>
        </authorList>
    </citation>
    <scope>NUCLEOTIDE SEQUENCE</scope>
    <source>
        <strain evidence="2">YSM-43</strain>
    </source>
</reference>
<keyword evidence="1" id="KW-0812">Transmembrane</keyword>
<feature type="transmembrane region" description="Helical" evidence="1">
    <location>
        <begin position="6"/>
        <end position="24"/>
    </location>
</feature>
<gene>
    <name evidence="2" type="ORF">LXD69_05625</name>
</gene>
<keyword evidence="1" id="KW-0472">Membrane</keyword>
<protein>
    <submittedName>
        <fullName evidence="2">FeoB-associated Cys-rich membrane protein</fullName>
    </submittedName>
</protein>
<keyword evidence="3" id="KW-1185">Reference proteome</keyword>
<accession>A0ABY4HQM1</accession>
<name>A0ABY4HQM1_9FLAO</name>
<reference evidence="2" key="2">
    <citation type="submission" date="2022-04" db="EMBL/GenBank/DDBJ databases">
        <title>Complete Genome Sequence of Flavobacterium sediminilitoris YSM-43, Isolated from a Tidal Sediment.</title>
        <authorList>
            <person name="Lee P.A."/>
        </authorList>
    </citation>
    <scope>NUCLEOTIDE SEQUENCE</scope>
    <source>
        <strain evidence="2">YSM-43</strain>
    </source>
</reference>
<proteinExistence type="predicted"/>
<dbReference type="EMBL" id="CP090145">
    <property type="protein sequence ID" value="UOX34990.1"/>
    <property type="molecule type" value="Genomic_DNA"/>
</dbReference>
<evidence type="ECO:0000313" key="3">
    <source>
        <dbReference type="Proteomes" id="UP000830454"/>
    </source>
</evidence>
<sequence>MNLQQILVYITLAFAIGFLLKKFFWKKKSKKSGSCGDDCGCH</sequence>
<dbReference type="Pfam" id="PF12669">
    <property type="entry name" value="FeoB_associated"/>
    <property type="match status" value="1"/>
</dbReference>
<dbReference type="Proteomes" id="UP000830454">
    <property type="component" value="Chromosome"/>
</dbReference>
<keyword evidence="1" id="KW-1133">Transmembrane helix</keyword>